<dbReference type="AlphaFoldDB" id="A0A9D9H1U0"/>
<gene>
    <name evidence="2" type="ORF">IAA97_02470</name>
</gene>
<name>A0A9D9H1U0_9SPIO</name>
<evidence type="ECO:0000313" key="2">
    <source>
        <dbReference type="EMBL" id="MBO8435830.1"/>
    </source>
</evidence>
<evidence type="ECO:0000313" key="3">
    <source>
        <dbReference type="Proteomes" id="UP000823615"/>
    </source>
</evidence>
<dbReference type="EMBL" id="JADIMT010000034">
    <property type="protein sequence ID" value="MBO8435830.1"/>
    <property type="molecule type" value="Genomic_DNA"/>
</dbReference>
<evidence type="ECO:0000256" key="1">
    <source>
        <dbReference type="SAM" id="MobiDB-lite"/>
    </source>
</evidence>
<protein>
    <submittedName>
        <fullName evidence="2">Uncharacterized protein</fullName>
    </submittedName>
</protein>
<organism evidence="2 3">
    <name type="scientific">Candidatus Ornithospirochaeta stercoripullorum</name>
    <dbReference type="NCBI Taxonomy" id="2840899"/>
    <lineage>
        <taxon>Bacteria</taxon>
        <taxon>Pseudomonadati</taxon>
        <taxon>Spirochaetota</taxon>
        <taxon>Spirochaetia</taxon>
        <taxon>Spirochaetales</taxon>
        <taxon>Spirochaetaceae</taxon>
        <taxon>Spirochaetaceae incertae sedis</taxon>
        <taxon>Candidatus Ornithospirochaeta</taxon>
    </lineage>
</organism>
<sequence>MQKEEDEKFHEIDEDRFDDSENKYFQFPSDDEDDEMLPDYDEDFFDSVLGMTDMFSGIVNQLISMLPDEMHEYGRIALEAIFASGKGDYKESNKLLHKLKKFDDFKAGSGVDLLEGNNYTDEANAILRETGNLDRVQSLLKKAKKSFMRYIDRYDENCSLSEYNDYLFARAEKARAGLLTGDGKGVFSSALWLSGNADFDILRVMNALEEYFLPPDDEEDSFYSDSFYLFETEADSVVSIRYQANNFNDIADEIPEALKDEFVRSGYNGNGGCIQILVDGEPFSAAYDMQLVLTALFHEYGDDVSSIRIGEELFPLSAKDSIIEDTAEDIDSSVVFLQIGCTHYNDTGVYVLRTHSGLSWGRKDVAIELKHEPLQKDYATVYNAMARNIKRALKDGDIINSNDAGYKVYTSTDRGEELFFLKEE</sequence>
<accession>A0A9D9H1U0</accession>
<proteinExistence type="predicted"/>
<comment type="caution">
    <text evidence="2">The sequence shown here is derived from an EMBL/GenBank/DDBJ whole genome shotgun (WGS) entry which is preliminary data.</text>
</comment>
<feature type="region of interest" description="Disordered" evidence="1">
    <location>
        <begin position="1"/>
        <end position="32"/>
    </location>
</feature>
<reference evidence="2" key="2">
    <citation type="journal article" date="2021" name="PeerJ">
        <title>Extensive microbial diversity within the chicken gut microbiome revealed by metagenomics and culture.</title>
        <authorList>
            <person name="Gilroy R."/>
            <person name="Ravi A."/>
            <person name="Getino M."/>
            <person name="Pursley I."/>
            <person name="Horton D.L."/>
            <person name="Alikhan N.F."/>
            <person name="Baker D."/>
            <person name="Gharbi K."/>
            <person name="Hall N."/>
            <person name="Watson M."/>
            <person name="Adriaenssens E.M."/>
            <person name="Foster-Nyarko E."/>
            <person name="Jarju S."/>
            <person name="Secka A."/>
            <person name="Antonio M."/>
            <person name="Oren A."/>
            <person name="Chaudhuri R.R."/>
            <person name="La Ragione R."/>
            <person name="Hildebrand F."/>
            <person name="Pallen M.J."/>
        </authorList>
    </citation>
    <scope>NUCLEOTIDE SEQUENCE</scope>
    <source>
        <strain evidence="2">7293</strain>
    </source>
</reference>
<dbReference type="Proteomes" id="UP000823615">
    <property type="component" value="Unassembled WGS sequence"/>
</dbReference>
<reference evidence="2" key="1">
    <citation type="submission" date="2020-10" db="EMBL/GenBank/DDBJ databases">
        <authorList>
            <person name="Gilroy R."/>
        </authorList>
    </citation>
    <scope>NUCLEOTIDE SEQUENCE</scope>
    <source>
        <strain evidence="2">7293</strain>
    </source>
</reference>
<feature type="compositionally biased region" description="Basic and acidic residues" evidence="1">
    <location>
        <begin position="1"/>
        <end position="13"/>
    </location>
</feature>